<reference evidence="2 3" key="1">
    <citation type="submission" date="2019-12" db="EMBL/GenBank/DDBJ databases">
        <title>Full genome sequence of a Bacillus safensis strain isolated from commercially available natto in Indonesia.</title>
        <authorList>
            <person name="Yoshida M."/>
            <person name="Uomi M."/>
            <person name="Waturangi D."/>
            <person name="Ekaputri J.J."/>
            <person name="Setiamarga D.H.E."/>
        </authorList>
    </citation>
    <scope>NUCLEOTIDE SEQUENCE [LARGE SCALE GENOMIC DNA]</scope>
    <source>
        <strain evidence="2 3">IDN1</strain>
    </source>
</reference>
<evidence type="ECO:0000313" key="3">
    <source>
        <dbReference type="Proteomes" id="UP000464658"/>
    </source>
</evidence>
<organism evidence="2 3">
    <name type="scientific">Bacillus safensis</name>
    <dbReference type="NCBI Taxonomy" id="561879"/>
    <lineage>
        <taxon>Bacteria</taxon>
        <taxon>Bacillati</taxon>
        <taxon>Bacillota</taxon>
        <taxon>Bacilli</taxon>
        <taxon>Bacillales</taxon>
        <taxon>Bacillaceae</taxon>
        <taxon>Bacillus</taxon>
    </lineage>
</organism>
<sequence length="82" mass="9399">MKKTHILLVCMLSGIIAFILSIIKMDEINKNLLELQLDGNQDEIEVSKWIGISLAVIGEIFKPMVEVFFFFSFIFLVLSFSE</sequence>
<dbReference type="AlphaFoldDB" id="A0A5S9M5B1"/>
<keyword evidence="1" id="KW-0472">Membrane</keyword>
<evidence type="ECO:0000256" key="1">
    <source>
        <dbReference type="SAM" id="Phobius"/>
    </source>
</evidence>
<gene>
    <name evidence="2" type="ORF">BsIDN1_07170</name>
</gene>
<feature type="transmembrane region" description="Helical" evidence="1">
    <location>
        <begin position="64"/>
        <end position="81"/>
    </location>
</feature>
<dbReference type="EMBL" id="AP021906">
    <property type="protein sequence ID" value="BBP87099.1"/>
    <property type="molecule type" value="Genomic_DNA"/>
</dbReference>
<name>A0A5S9M5B1_BACIA</name>
<feature type="transmembrane region" description="Helical" evidence="1">
    <location>
        <begin position="6"/>
        <end position="23"/>
    </location>
</feature>
<keyword evidence="1" id="KW-0812">Transmembrane</keyword>
<dbReference type="Proteomes" id="UP000464658">
    <property type="component" value="Chromosome"/>
</dbReference>
<proteinExistence type="predicted"/>
<evidence type="ECO:0000313" key="2">
    <source>
        <dbReference type="EMBL" id="BBP87099.1"/>
    </source>
</evidence>
<protein>
    <submittedName>
        <fullName evidence="2">Uncharacterized protein</fullName>
    </submittedName>
</protein>
<accession>A0A5S9M5B1</accession>
<keyword evidence="1" id="KW-1133">Transmembrane helix</keyword>